<dbReference type="Gene3D" id="3.40.50.2300">
    <property type="match status" value="1"/>
</dbReference>
<dbReference type="Proteomes" id="UP000647339">
    <property type="component" value="Unassembled WGS sequence"/>
</dbReference>
<name>A0ABQ1V3S2_9BACT</name>
<organism evidence="3 4">
    <name type="scientific">Echinicola rosea</name>
    <dbReference type="NCBI Taxonomy" id="1807691"/>
    <lineage>
        <taxon>Bacteria</taxon>
        <taxon>Pseudomonadati</taxon>
        <taxon>Bacteroidota</taxon>
        <taxon>Cytophagia</taxon>
        <taxon>Cytophagales</taxon>
        <taxon>Cyclobacteriaceae</taxon>
        <taxon>Echinicola</taxon>
    </lineage>
</organism>
<keyword evidence="4" id="KW-1185">Reference proteome</keyword>
<evidence type="ECO:0000259" key="2">
    <source>
        <dbReference type="Pfam" id="PF01451"/>
    </source>
</evidence>
<dbReference type="RefSeq" id="WP_137402854.1">
    <property type="nucleotide sequence ID" value="NZ_BMIU01000013.1"/>
</dbReference>
<dbReference type="Pfam" id="PF01451">
    <property type="entry name" value="LMWPc"/>
    <property type="match status" value="1"/>
</dbReference>
<dbReference type="PANTHER" id="PTHR43428">
    <property type="entry name" value="ARSENATE REDUCTASE"/>
    <property type="match status" value="1"/>
</dbReference>
<reference evidence="4" key="1">
    <citation type="journal article" date="2019" name="Int. J. Syst. Evol. Microbiol.">
        <title>The Global Catalogue of Microorganisms (GCM) 10K type strain sequencing project: providing services to taxonomists for standard genome sequencing and annotation.</title>
        <authorList>
            <consortium name="The Broad Institute Genomics Platform"/>
            <consortium name="The Broad Institute Genome Sequencing Center for Infectious Disease"/>
            <person name="Wu L."/>
            <person name="Ma J."/>
        </authorList>
    </citation>
    <scope>NUCLEOTIDE SEQUENCE [LARGE SCALE GENOMIC DNA]</scope>
    <source>
        <strain evidence="4">CGMCC 1.15407</strain>
    </source>
</reference>
<keyword evidence="1" id="KW-0059">Arsenical resistance</keyword>
<feature type="domain" description="Phosphotyrosine protein phosphatase I" evidence="2">
    <location>
        <begin position="50"/>
        <end position="107"/>
    </location>
</feature>
<dbReference type="SUPFAM" id="SSF52788">
    <property type="entry name" value="Phosphotyrosine protein phosphatases I"/>
    <property type="match status" value="1"/>
</dbReference>
<dbReference type="InterPro" id="IPR036196">
    <property type="entry name" value="Ptyr_pPase_sf"/>
</dbReference>
<dbReference type="PANTHER" id="PTHR43428:SF1">
    <property type="entry name" value="ARSENATE REDUCTASE"/>
    <property type="match status" value="1"/>
</dbReference>
<sequence length="205" mass="23543">MEKIELLPELQRYVEQFQDREVSSDRNQVLEPLIAYVREKHSTNKAVNLNFICTHNSRRSQLSQIWAKVASEHFGIDLNCYSGGVEVTAFNERAVESIKRAGFRVTQKGEGNPHHFVFYADDADPIVAFSKRYDDTANIRQDFAAVMTCSHADENCPFIPGAEARIPVMYEDPKAFDGTNREAEKYDERSMQIATEMFYVFSKIK</sequence>
<gene>
    <name evidence="3" type="primary">arsC</name>
    <name evidence="3" type="ORF">GCM10011339_26770</name>
</gene>
<evidence type="ECO:0000313" key="4">
    <source>
        <dbReference type="Proteomes" id="UP000647339"/>
    </source>
</evidence>
<accession>A0ABQ1V3S2</accession>
<proteinExistence type="predicted"/>
<dbReference type="EMBL" id="BMIU01000013">
    <property type="protein sequence ID" value="GGF36899.1"/>
    <property type="molecule type" value="Genomic_DNA"/>
</dbReference>
<protein>
    <submittedName>
        <fullName evidence="3">Arsenate reductase</fullName>
    </submittedName>
</protein>
<dbReference type="InterPro" id="IPR023485">
    <property type="entry name" value="Ptyr_pPase"/>
</dbReference>
<comment type="caution">
    <text evidence="3">The sequence shown here is derived from an EMBL/GenBank/DDBJ whole genome shotgun (WGS) entry which is preliminary data.</text>
</comment>
<evidence type="ECO:0000313" key="3">
    <source>
        <dbReference type="EMBL" id="GGF36899.1"/>
    </source>
</evidence>
<evidence type="ECO:0000256" key="1">
    <source>
        <dbReference type="ARBA" id="ARBA00022849"/>
    </source>
</evidence>